<protein>
    <recommendedName>
        <fullName evidence="2">Transglycosylase SLT domain-containing protein</fullName>
    </recommendedName>
</protein>
<evidence type="ECO:0000313" key="3">
    <source>
        <dbReference type="EMBL" id="PWN59549.1"/>
    </source>
</evidence>
<feature type="domain" description="Transglycosylase SLT" evidence="2">
    <location>
        <begin position="124"/>
        <end position="233"/>
    </location>
</feature>
<dbReference type="PANTHER" id="PTHR37423:SF2">
    <property type="entry name" value="MEMBRANE-BOUND LYTIC MUREIN TRANSGLYCOSYLASE C"/>
    <property type="match status" value="1"/>
</dbReference>
<dbReference type="GO" id="GO:0000270">
    <property type="term" value="P:peptidoglycan metabolic process"/>
    <property type="evidence" value="ECO:0007669"/>
    <property type="project" value="InterPro"/>
</dbReference>
<dbReference type="PANTHER" id="PTHR37423">
    <property type="entry name" value="SOLUBLE LYTIC MUREIN TRANSGLYCOSYLASE-RELATED"/>
    <property type="match status" value="1"/>
</dbReference>
<dbReference type="Gene3D" id="1.10.530.10">
    <property type="match status" value="1"/>
</dbReference>
<dbReference type="InterPro" id="IPR023346">
    <property type="entry name" value="Lysozyme-like_dom_sf"/>
</dbReference>
<sequence>MKQKYEIMKKKLVNAVLILFTFSPLFLSSQENSKVYEEDKEVYLKVDEKWIKSLEQYDNGKVEDLEDRNLSLDTYRGRFSLLDVNTNLNIDYNDITYSYVKKYLSYKWYHRIIGLSTYYFPLFEAGLEKYGLPKEIKYLAVVESALNPRAGSWAGAKGLWQFMPATGRQYGLYDNKYYSGFYDPVKNTDAAARYLRDLYNEFKDWNLAISAYNCGSGNVRKAIRSAGSKSYWKVRPFLPAETRAYVPSFIAVNYIFNFYRQHNIKPMYFKYNFYDIKMISNNNPTSFKGLNSDTAFLRFANPQFITDYIPSKSIIYTK</sequence>
<dbReference type="AlphaFoldDB" id="A0A316WEP1"/>
<evidence type="ECO:0000256" key="1">
    <source>
        <dbReference type="ARBA" id="ARBA00007734"/>
    </source>
</evidence>
<evidence type="ECO:0000313" key="4">
    <source>
        <dbReference type="Proteomes" id="UP000236182"/>
    </source>
</evidence>
<dbReference type="CDD" id="cd16894">
    <property type="entry name" value="MltD-like"/>
    <property type="match status" value="1"/>
</dbReference>
<evidence type="ECO:0000259" key="2">
    <source>
        <dbReference type="Pfam" id="PF01464"/>
    </source>
</evidence>
<dbReference type="PROSITE" id="PS00922">
    <property type="entry name" value="TRANSGLYCOSYLASE"/>
    <property type="match status" value="1"/>
</dbReference>
<accession>A0A316WEP1</accession>
<dbReference type="InterPro" id="IPR008258">
    <property type="entry name" value="Transglycosylase_SLT_dom_1"/>
</dbReference>
<gene>
    <name evidence="3" type="ORF">C1638_021340</name>
</gene>
<dbReference type="Proteomes" id="UP000236182">
    <property type="component" value="Unassembled WGS sequence"/>
</dbReference>
<dbReference type="Pfam" id="PF01464">
    <property type="entry name" value="SLT"/>
    <property type="match status" value="1"/>
</dbReference>
<keyword evidence="4" id="KW-1185">Reference proteome</keyword>
<dbReference type="OrthoDB" id="9815002at2"/>
<dbReference type="InterPro" id="IPR000189">
    <property type="entry name" value="Transglyc_AS"/>
</dbReference>
<dbReference type="EMBL" id="PPEI02000011">
    <property type="protein sequence ID" value="PWN59549.1"/>
    <property type="molecule type" value="Genomic_DNA"/>
</dbReference>
<organism evidence="3 4">
    <name type="scientific">Chryseobacterium oncorhynchi</name>
    <dbReference type="NCBI Taxonomy" id="741074"/>
    <lineage>
        <taxon>Bacteria</taxon>
        <taxon>Pseudomonadati</taxon>
        <taxon>Bacteroidota</taxon>
        <taxon>Flavobacteriia</taxon>
        <taxon>Flavobacteriales</taxon>
        <taxon>Weeksellaceae</taxon>
        <taxon>Chryseobacterium group</taxon>
        <taxon>Chryseobacterium</taxon>
    </lineage>
</organism>
<dbReference type="SUPFAM" id="SSF53955">
    <property type="entry name" value="Lysozyme-like"/>
    <property type="match status" value="1"/>
</dbReference>
<comment type="similarity">
    <text evidence="1">Belongs to the transglycosylase Slt family.</text>
</comment>
<dbReference type="GO" id="GO:0016020">
    <property type="term" value="C:membrane"/>
    <property type="evidence" value="ECO:0007669"/>
    <property type="project" value="InterPro"/>
</dbReference>
<reference evidence="3" key="1">
    <citation type="submission" date="2018-04" db="EMBL/GenBank/DDBJ databases">
        <title>Draft Genome Sequences of Chryseobacterium lactis NCTC11390T isolated from milk, Chryseobacterium oncorhynchi 701B-08T from rainbow trout, and Chryseobacterium viscerum 687B-08T from diseased fish.</title>
        <authorList>
            <person name="Jeong J.-J."/>
            <person name="Lee Y.J."/>
            <person name="Pathiraja D."/>
            <person name="Park B."/>
            <person name="Choi I.-G."/>
            <person name="Kim K.D."/>
        </authorList>
    </citation>
    <scope>NUCLEOTIDE SEQUENCE [LARGE SCALE GENOMIC DNA]</scope>
    <source>
        <strain evidence="3">701B-08</strain>
    </source>
</reference>
<name>A0A316WEP1_9FLAO</name>
<dbReference type="GO" id="GO:0008933">
    <property type="term" value="F:peptidoglycan lytic transglycosylase activity"/>
    <property type="evidence" value="ECO:0007669"/>
    <property type="project" value="InterPro"/>
</dbReference>
<comment type="caution">
    <text evidence="3">The sequence shown here is derived from an EMBL/GenBank/DDBJ whole genome shotgun (WGS) entry which is preliminary data.</text>
</comment>
<proteinExistence type="inferred from homology"/>